<feature type="compositionally biased region" description="Low complexity" evidence="4">
    <location>
        <begin position="178"/>
        <end position="188"/>
    </location>
</feature>
<evidence type="ECO:0000256" key="3">
    <source>
        <dbReference type="ARBA" id="ARBA00048132"/>
    </source>
</evidence>
<keyword evidence="1" id="KW-0285">Flavoprotein</keyword>
<dbReference type="InterPro" id="IPR050097">
    <property type="entry name" value="Ferredoxin-NADP_redctase_2"/>
</dbReference>
<evidence type="ECO:0000313" key="6">
    <source>
        <dbReference type="EMBL" id="RFA16597.1"/>
    </source>
</evidence>
<dbReference type="EMBL" id="NBXB01000011">
    <property type="protein sequence ID" value="RFA16597.1"/>
    <property type="molecule type" value="Genomic_DNA"/>
</dbReference>
<proteinExistence type="predicted"/>
<feature type="region of interest" description="Disordered" evidence="4">
    <location>
        <begin position="28"/>
        <end position="86"/>
    </location>
</feature>
<sequence>MGRLIRSDAVAAAVGEITEAALAAARTQAADAAATAAAEPPAKPPVVTFGPAKSARRHGPASGLLPDRASGADGSSPAADDRLTAEPDPDEVFDVVIIGAGPAGLSAGLNLVRARRRVLMLDSNRPRHSATLRSHGFLTRDGVSPLELRKLGREEFEHYPEASFHQALVTGIERMEEPSATPTTTTPTPAAPTPPGGELFVVRSKGIRGSGDRTATTRAVLIATGLSETLPALPGIRTYYGTDLHSCTECDGYEQSDAPLALIGETDDLAERALLLSQWSNDLIVFTNGVAELDAGDEAALDARGIGVERRPIASIEGDRGGMTGVALADGSVILRSGGFIRPVWTPALDYVGMLGVATDDDGLLVTDPLGRTSVPGVFAAGDSTPPGAQQLVVAAGEGAKVAAAINRHLMGIL</sequence>
<accession>A0A3E0W622</accession>
<dbReference type="PRINTS" id="PR00469">
    <property type="entry name" value="PNDRDTASEII"/>
</dbReference>
<dbReference type="SUPFAM" id="SSF51905">
    <property type="entry name" value="FAD/NAD(P)-binding domain"/>
    <property type="match status" value="1"/>
</dbReference>
<reference evidence="6 7" key="1">
    <citation type="submission" date="2017-04" db="EMBL/GenBank/DDBJ databases">
        <title>Comparative genome analysis of Subtercola boreus.</title>
        <authorList>
            <person name="Cho Y.-J."/>
            <person name="Cho A."/>
            <person name="Kim O.-S."/>
            <person name="Lee J.-I."/>
        </authorList>
    </citation>
    <scope>NUCLEOTIDE SEQUENCE [LARGE SCALE GENOMIC DNA]</scope>
    <source>
        <strain evidence="6 7">P27479</strain>
    </source>
</reference>
<dbReference type="AlphaFoldDB" id="A0A3E0W622"/>
<dbReference type="RefSeq" id="WP_116410460.1">
    <property type="nucleotide sequence ID" value="NZ_NBXB01000011.1"/>
</dbReference>
<keyword evidence="2" id="KW-0560">Oxidoreductase</keyword>
<dbReference type="InterPro" id="IPR023753">
    <property type="entry name" value="FAD/NAD-binding_dom"/>
</dbReference>
<comment type="caution">
    <text evidence="6">The sequence shown here is derived from an EMBL/GenBank/DDBJ whole genome shotgun (WGS) entry which is preliminary data.</text>
</comment>
<feature type="compositionally biased region" description="Low complexity" evidence="4">
    <location>
        <begin position="67"/>
        <end position="78"/>
    </location>
</feature>
<feature type="domain" description="FAD/NAD(P)-binding" evidence="5">
    <location>
        <begin position="93"/>
        <end position="399"/>
    </location>
</feature>
<organism evidence="6 7">
    <name type="scientific">Subtercola boreus</name>
    <dbReference type="NCBI Taxonomy" id="120213"/>
    <lineage>
        <taxon>Bacteria</taxon>
        <taxon>Bacillati</taxon>
        <taxon>Actinomycetota</taxon>
        <taxon>Actinomycetes</taxon>
        <taxon>Micrococcales</taxon>
        <taxon>Microbacteriaceae</taxon>
        <taxon>Subtercola</taxon>
    </lineage>
</organism>
<protein>
    <recommendedName>
        <fullName evidence="5">FAD/NAD(P)-binding domain-containing protein</fullName>
    </recommendedName>
</protein>
<dbReference type="GO" id="GO:0004791">
    <property type="term" value="F:thioredoxin-disulfide reductase (NADPH) activity"/>
    <property type="evidence" value="ECO:0007669"/>
    <property type="project" value="UniProtKB-EC"/>
</dbReference>
<dbReference type="PANTHER" id="PTHR48105">
    <property type="entry name" value="THIOREDOXIN REDUCTASE 1-RELATED-RELATED"/>
    <property type="match status" value="1"/>
</dbReference>
<evidence type="ECO:0000256" key="2">
    <source>
        <dbReference type="ARBA" id="ARBA00023002"/>
    </source>
</evidence>
<comment type="catalytic activity">
    <reaction evidence="3">
        <text>[thioredoxin]-dithiol + NADP(+) = [thioredoxin]-disulfide + NADPH + H(+)</text>
        <dbReference type="Rhea" id="RHEA:20345"/>
        <dbReference type="Rhea" id="RHEA-COMP:10698"/>
        <dbReference type="Rhea" id="RHEA-COMP:10700"/>
        <dbReference type="ChEBI" id="CHEBI:15378"/>
        <dbReference type="ChEBI" id="CHEBI:29950"/>
        <dbReference type="ChEBI" id="CHEBI:50058"/>
        <dbReference type="ChEBI" id="CHEBI:57783"/>
        <dbReference type="ChEBI" id="CHEBI:58349"/>
        <dbReference type="EC" id="1.8.1.9"/>
    </reaction>
</comment>
<dbReference type="PRINTS" id="PR00368">
    <property type="entry name" value="FADPNR"/>
</dbReference>
<feature type="compositionally biased region" description="Low complexity" evidence="4">
    <location>
        <begin position="28"/>
        <end position="48"/>
    </location>
</feature>
<evidence type="ECO:0000259" key="5">
    <source>
        <dbReference type="Pfam" id="PF07992"/>
    </source>
</evidence>
<evidence type="ECO:0000256" key="1">
    <source>
        <dbReference type="ARBA" id="ARBA00022630"/>
    </source>
</evidence>
<dbReference type="Proteomes" id="UP000256541">
    <property type="component" value="Unassembled WGS sequence"/>
</dbReference>
<feature type="region of interest" description="Disordered" evidence="4">
    <location>
        <begin position="177"/>
        <end position="197"/>
    </location>
</feature>
<evidence type="ECO:0000313" key="7">
    <source>
        <dbReference type="Proteomes" id="UP000256541"/>
    </source>
</evidence>
<dbReference type="OrthoDB" id="9786503at2"/>
<dbReference type="InterPro" id="IPR036188">
    <property type="entry name" value="FAD/NAD-bd_sf"/>
</dbReference>
<evidence type="ECO:0000256" key="4">
    <source>
        <dbReference type="SAM" id="MobiDB-lite"/>
    </source>
</evidence>
<name>A0A3E0W622_9MICO</name>
<gene>
    <name evidence="6" type="ORF">B7R22_03765</name>
</gene>
<dbReference type="Pfam" id="PF07992">
    <property type="entry name" value="Pyr_redox_2"/>
    <property type="match status" value="1"/>
</dbReference>
<dbReference type="Gene3D" id="3.50.50.60">
    <property type="entry name" value="FAD/NAD(P)-binding domain"/>
    <property type="match status" value="2"/>
</dbReference>